<evidence type="ECO:0000259" key="5">
    <source>
        <dbReference type="Pfam" id="PF00155"/>
    </source>
</evidence>
<reference evidence="6 7" key="1">
    <citation type="journal article" date="2016" name="Int. J. Syst. Evol. Microbiol.">
        <title>Acidipila dinghuensis sp. nov., an acidobacterium isolated from forest soil.</title>
        <authorList>
            <person name="Jiang Y.W."/>
            <person name="Wang J."/>
            <person name="Chen M.H."/>
            <person name="Lv Y.Y."/>
            <person name="Qiu L.H."/>
        </authorList>
    </citation>
    <scope>NUCLEOTIDE SEQUENCE [LARGE SCALE GENOMIC DNA]</scope>
    <source>
        <strain evidence="6 7">DHOF10</strain>
    </source>
</reference>
<evidence type="ECO:0000256" key="4">
    <source>
        <dbReference type="ARBA" id="ARBA00022898"/>
    </source>
</evidence>
<dbReference type="InterPro" id="IPR050106">
    <property type="entry name" value="HistidinolP_aminotransfase"/>
</dbReference>
<protein>
    <submittedName>
        <fullName evidence="6">Aminotransferase class I/II-fold pyridoxal phosphate-dependent enzyme</fullName>
    </submittedName>
</protein>
<dbReference type="Gene3D" id="3.90.1150.10">
    <property type="entry name" value="Aspartate Aminotransferase, domain 1"/>
    <property type="match status" value="1"/>
</dbReference>
<gene>
    <name evidence="6" type="ORF">ESZ00_19380</name>
</gene>
<name>A0A4Q1S809_9BACT</name>
<keyword evidence="2 6" id="KW-0032">Aminotransferase</keyword>
<dbReference type="InterPro" id="IPR015421">
    <property type="entry name" value="PyrdxlP-dep_Trfase_major"/>
</dbReference>
<keyword evidence="4" id="KW-0663">Pyridoxal phosphate</keyword>
<evidence type="ECO:0000256" key="1">
    <source>
        <dbReference type="ARBA" id="ARBA00007970"/>
    </source>
</evidence>
<dbReference type="AlphaFoldDB" id="A0A4Q1S809"/>
<dbReference type="PANTHER" id="PTHR43643:SF3">
    <property type="entry name" value="HISTIDINOL-PHOSPHATE AMINOTRANSFERASE"/>
    <property type="match status" value="1"/>
</dbReference>
<comment type="caution">
    <text evidence="6">The sequence shown here is derived from an EMBL/GenBank/DDBJ whole genome shotgun (WGS) entry which is preliminary data.</text>
</comment>
<dbReference type="OrthoDB" id="9813612at2"/>
<dbReference type="SUPFAM" id="SSF53383">
    <property type="entry name" value="PLP-dependent transferases"/>
    <property type="match status" value="1"/>
</dbReference>
<dbReference type="CDD" id="cd00609">
    <property type="entry name" value="AAT_like"/>
    <property type="match status" value="1"/>
</dbReference>
<dbReference type="PANTHER" id="PTHR43643">
    <property type="entry name" value="HISTIDINOL-PHOSPHATE AMINOTRANSFERASE 2"/>
    <property type="match status" value="1"/>
</dbReference>
<dbReference type="InterPro" id="IPR015424">
    <property type="entry name" value="PyrdxlP-dep_Trfase"/>
</dbReference>
<proteinExistence type="inferred from homology"/>
<evidence type="ECO:0000313" key="6">
    <source>
        <dbReference type="EMBL" id="RXS93076.1"/>
    </source>
</evidence>
<feature type="domain" description="Aminotransferase class I/classII large" evidence="5">
    <location>
        <begin position="24"/>
        <end position="343"/>
    </location>
</feature>
<dbReference type="InterPro" id="IPR004839">
    <property type="entry name" value="Aminotransferase_I/II_large"/>
</dbReference>
<evidence type="ECO:0000256" key="2">
    <source>
        <dbReference type="ARBA" id="ARBA00022576"/>
    </source>
</evidence>
<dbReference type="Gene3D" id="3.40.640.10">
    <property type="entry name" value="Type I PLP-dependent aspartate aminotransferase-like (Major domain)"/>
    <property type="match status" value="1"/>
</dbReference>
<comment type="similarity">
    <text evidence="1">Belongs to the class-II pyridoxal-phosphate-dependent aminotransferase family. Histidinol-phosphate aminotransferase subfamily.</text>
</comment>
<keyword evidence="3 6" id="KW-0808">Transferase</keyword>
<dbReference type="Pfam" id="PF00155">
    <property type="entry name" value="Aminotran_1_2"/>
    <property type="match status" value="1"/>
</dbReference>
<dbReference type="Proteomes" id="UP000290253">
    <property type="component" value="Unassembled WGS sequence"/>
</dbReference>
<dbReference type="EMBL" id="SDMK01000006">
    <property type="protein sequence ID" value="RXS93076.1"/>
    <property type="molecule type" value="Genomic_DNA"/>
</dbReference>
<evidence type="ECO:0000256" key="3">
    <source>
        <dbReference type="ARBA" id="ARBA00022679"/>
    </source>
</evidence>
<dbReference type="InterPro" id="IPR015422">
    <property type="entry name" value="PyrdxlP-dep_Trfase_small"/>
</dbReference>
<accession>A0A4Q1S809</accession>
<organism evidence="6 7">
    <name type="scientific">Silvibacterium dinghuense</name>
    <dbReference type="NCBI Taxonomy" id="1560006"/>
    <lineage>
        <taxon>Bacteria</taxon>
        <taxon>Pseudomonadati</taxon>
        <taxon>Acidobacteriota</taxon>
        <taxon>Terriglobia</taxon>
        <taxon>Terriglobales</taxon>
        <taxon>Acidobacteriaceae</taxon>
        <taxon>Silvibacterium</taxon>
    </lineage>
</organism>
<evidence type="ECO:0000313" key="7">
    <source>
        <dbReference type="Proteomes" id="UP000290253"/>
    </source>
</evidence>
<dbReference type="GO" id="GO:0030170">
    <property type="term" value="F:pyridoxal phosphate binding"/>
    <property type="evidence" value="ECO:0007669"/>
    <property type="project" value="InterPro"/>
</dbReference>
<dbReference type="GO" id="GO:0008483">
    <property type="term" value="F:transaminase activity"/>
    <property type="evidence" value="ECO:0007669"/>
    <property type="project" value="UniProtKB-KW"/>
</dbReference>
<keyword evidence="7" id="KW-1185">Reference proteome</keyword>
<sequence>MTSGASPRAFAALADADTAPSAPIYLNLNENAFGPSEAVAPALTREFGRLSRYASDALAQPFLEQVATYEHLPVEQVIPGEILGGLGLWLGSRGGHGGEFLYSAPGYTALVDAAAHVGGEAVPIPLNARYENDLDAFREKLTPKTRAIYLINPHNPTGTVTETDTFLRFLREISQKAPVIVDEAYLEYTPDFERRSAVQLVREGANVLVFRTFDKIHGLAGLPIGYTLAPASVVSALRQQGYGNAESLGRLNITAASAALGDTAHGARVRNIVSEERAKWTSFLDRQGRKRSDTVTNFVFFDAGLPQVELAAYLRKQGIEIGRTFPPYTNWARITIGLPEENRKAQGALERLWR</sequence>